<dbReference type="GO" id="GO:0004126">
    <property type="term" value="F:cytidine deaminase activity"/>
    <property type="evidence" value="ECO:0007669"/>
    <property type="project" value="UniProtKB-ARBA"/>
</dbReference>
<dbReference type="KEGG" id="asau:88172472"/>
<dbReference type="SUPFAM" id="SSF53927">
    <property type="entry name" value="Cytidine deaminase-like"/>
    <property type="match status" value="1"/>
</dbReference>
<dbReference type="CDD" id="cd01283">
    <property type="entry name" value="cytidine_deaminase"/>
    <property type="match status" value="1"/>
</dbReference>
<dbReference type="GeneID" id="88172472"/>
<dbReference type="PROSITE" id="PS51747">
    <property type="entry name" value="CYT_DCMP_DEAMINASES_2"/>
    <property type="match status" value="1"/>
</dbReference>
<dbReference type="InterPro" id="IPR002125">
    <property type="entry name" value="CMP_dCMP_dom"/>
</dbReference>
<proteinExistence type="inferred from homology"/>
<dbReference type="AlphaFoldDB" id="A0AAX4H844"/>
<keyword evidence="4" id="KW-1185">Reference proteome</keyword>
<gene>
    <name evidence="3" type="ORF">PUMCH_001407</name>
</gene>
<dbReference type="GO" id="GO:0005829">
    <property type="term" value="C:cytosol"/>
    <property type="evidence" value="ECO:0007669"/>
    <property type="project" value="TreeGrafter"/>
</dbReference>
<accession>A0AAX4H844</accession>
<feature type="domain" description="CMP/dCMP-type deaminase" evidence="2">
    <location>
        <begin position="1"/>
        <end position="65"/>
    </location>
</feature>
<dbReference type="PANTHER" id="PTHR11644:SF2">
    <property type="entry name" value="CYTIDINE DEAMINASE"/>
    <property type="match status" value="1"/>
</dbReference>
<protein>
    <recommendedName>
        <fullName evidence="2">CMP/dCMP-type deaminase domain-containing protein</fullName>
    </recommendedName>
</protein>
<name>A0AAX4H844_9ASCO</name>
<dbReference type="Proteomes" id="UP001338582">
    <property type="component" value="Chromosome 2"/>
</dbReference>
<evidence type="ECO:0000313" key="3">
    <source>
        <dbReference type="EMBL" id="WPK24147.1"/>
    </source>
</evidence>
<organism evidence="3 4">
    <name type="scientific">Australozyma saopauloensis</name>
    <dbReference type="NCBI Taxonomy" id="291208"/>
    <lineage>
        <taxon>Eukaryota</taxon>
        <taxon>Fungi</taxon>
        <taxon>Dikarya</taxon>
        <taxon>Ascomycota</taxon>
        <taxon>Saccharomycotina</taxon>
        <taxon>Pichiomycetes</taxon>
        <taxon>Metschnikowiaceae</taxon>
        <taxon>Australozyma</taxon>
    </lineage>
</organism>
<dbReference type="InterPro" id="IPR016193">
    <property type="entry name" value="Cytidine_deaminase-like"/>
</dbReference>
<evidence type="ECO:0000313" key="4">
    <source>
        <dbReference type="Proteomes" id="UP001338582"/>
    </source>
</evidence>
<dbReference type="PANTHER" id="PTHR11644">
    <property type="entry name" value="CYTIDINE DEAMINASE"/>
    <property type="match status" value="1"/>
</dbReference>
<evidence type="ECO:0000259" key="2">
    <source>
        <dbReference type="PROSITE" id="PS51747"/>
    </source>
</evidence>
<dbReference type="InterPro" id="IPR050202">
    <property type="entry name" value="Cyt/Deoxycyt_deaminase"/>
</dbReference>
<comment type="similarity">
    <text evidence="1">Belongs to the cytidine and deoxycytidylate deaminase family.</text>
</comment>
<dbReference type="RefSeq" id="XP_062876530.1">
    <property type="nucleotide sequence ID" value="XM_063020460.1"/>
</dbReference>
<sequence>MEGERKFRAIAIASDQKDPISPCGICRQFIREFNRNIEVYMISSDGGTCVKMTLDELLPMSFGPENLGK</sequence>
<dbReference type="Gene3D" id="3.40.140.10">
    <property type="entry name" value="Cytidine Deaminase, domain 2"/>
    <property type="match status" value="1"/>
</dbReference>
<dbReference type="GO" id="GO:0008270">
    <property type="term" value="F:zinc ion binding"/>
    <property type="evidence" value="ECO:0007669"/>
    <property type="project" value="TreeGrafter"/>
</dbReference>
<dbReference type="GO" id="GO:0055086">
    <property type="term" value="P:nucleobase-containing small molecule metabolic process"/>
    <property type="evidence" value="ECO:0007669"/>
    <property type="project" value="UniProtKB-ARBA"/>
</dbReference>
<evidence type="ECO:0000256" key="1">
    <source>
        <dbReference type="ARBA" id="ARBA00006576"/>
    </source>
</evidence>
<reference evidence="3 4" key="1">
    <citation type="submission" date="2023-10" db="EMBL/GenBank/DDBJ databases">
        <title>Draft Genome Sequence of Candida saopaulonensis from a very Premature Infant with Sepsis.</title>
        <authorList>
            <person name="Ning Y."/>
            <person name="Dai R."/>
            <person name="Xiao M."/>
            <person name="Xu Y."/>
            <person name="Yan Q."/>
            <person name="Zhang L."/>
        </authorList>
    </citation>
    <scope>NUCLEOTIDE SEQUENCE [LARGE SCALE GENOMIC DNA]</scope>
    <source>
        <strain evidence="3 4">19XY460</strain>
    </source>
</reference>
<dbReference type="GO" id="GO:0072527">
    <property type="term" value="P:pyrimidine-containing compound metabolic process"/>
    <property type="evidence" value="ECO:0007669"/>
    <property type="project" value="UniProtKB-ARBA"/>
</dbReference>
<dbReference type="EMBL" id="CP138895">
    <property type="protein sequence ID" value="WPK24147.1"/>
    <property type="molecule type" value="Genomic_DNA"/>
</dbReference>